<evidence type="ECO:0000256" key="1">
    <source>
        <dbReference type="ARBA" id="ARBA00004651"/>
    </source>
</evidence>
<dbReference type="PANTHER" id="PTHR30294:SF38">
    <property type="entry name" value="TRANSPORT PERMEASE PROTEIN"/>
    <property type="match status" value="1"/>
</dbReference>
<dbReference type="Pfam" id="PF12698">
    <property type="entry name" value="ABC2_membrane_3"/>
    <property type="match status" value="1"/>
</dbReference>
<keyword evidence="6 8" id="KW-1133">Transmembrane helix</keyword>
<evidence type="ECO:0000256" key="8">
    <source>
        <dbReference type="SAM" id="Phobius"/>
    </source>
</evidence>
<keyword evidence="3" id="KW-0813">Transport</keyword>
<keyword evidence="7 8" id="KW-0472">Membrane</keyword>
<dbReference type="PANTHER" id="PTHR30294">
    <property type="entry name" value="MEMBRANE COMPONENT OF ABC TRANSPORTER YHHJ-RELATED"/>
    <property type="match status" value="1"/>
</dbReference>
<sequence>MKSTLIARMTFRLIIRDKEALFWMLLMPLVFTFFFSLMMGGDHEPRPTIISVVDEDRGPFSRELIGDLESEDIKTASIGDRGEADSLLASGEITRYLLVPEGLSDSIPLRRQTELEFIVKGGERNLRADLAEVKIYQAIFGLIADLLVAETVVADAETSPPGLFERYQTARAQPDRVTLVSEGAGPRPIIPSGIEHILPGMMVMFILLTMLTGGAATLVEERRTGVLARTFLCPVMRSDIIIGKTLGHLALGIFQTTILIAAGVVLFRFPLFQQRAAGMSVLLLAYVVAAAALGIVFGAYFRSPDRAAWAGVITTLAMAALGGCWWPIEVVPRYMQYIARLLPTGWAIAGLHRLFFFGGGVTAVLPHALILLCFAALFLFIATRKLRIV</sequence>
<feature type="transmembrane region" description="Helical" evidence="8">
    <location>
        <begin position="307"/>
        <end position="326"/>
    </location>
</feature>
<feature type="transmembrane region" description="Helical" evidence="8">
    <location>
        <begin position="21"/>
        <end position="41"/>
    </location>
</feature>
<comment type="similarity">
    <text evidence="2">Belongs to the ABC-2 integral membrane protein family.</text>
</comment>
<evidence type="ECO:0000256" key="3">
    <source>
        <dbReference type="ARBA" id="ARBA00022448"/>
    </source>
</evidence>
<dbReference type="PROSITE" id="PS51012">
    <property type="entry name" value="ABC_TM2"/>
    <property type="match status" value="1"/>
</dbReference>
<feature type="transmembrane region" description="Helical" evidence="8">
    <location>
        <begin position="197"/>
        <end position="219"/>
    </location>
</feature>
<organism evidence="10 11">
    <name type="scientific">candidate division TA06 bacterium SM23_40</name>
    <dbReference type="NCBI Taxonomy" id="1703774"/>
    <lineage>
        <taxon>Bacteria</taxon>
        <taxon>Bacteria division TA06</taxon>
    </lineage>
</organism>
<evidence type="ECO:0000256" key="2">
    <source>
        <dbReference type="ARBA" id="ARBA00007783"/>
    </source>
</evidence>
<accession>A0A0S8GES6</accession>
<dbReference type="GO" id="GO:0140359">
    <property type="term" value="F:ABC-type transporter activity"/>
    <property type="evidence" value="ECO:0007669"/>
    <property type="project" value="InterPro"/>
</dbReference>
<comment type="caution">
    <text evidence="10">The sequence shown here is derived from an EMBL/GenBank/DDBJ whole genome shotgun (WGS) entry which is preliminary data.</text>
</comment>
<feature type="transmembrane region" description="Helical" evidence="8">
    <location>
        <begin position="364"/>
        <end position="383"/>
    </location>
</feature>
<evidence type="ECO:0000256" key="4">
    <source>
        <dbReference type="ARBA" id="ARBA00022475"/>
    </source>
</evidence>
<dbReference type="AlphaFoldDB" id="A0A0S8GES6"/>
<evidence type="ECO:0000259" key="9">
    <source>
        <dbReference type="PROSITE" id="PS51012"/>
    </source>
</evidence>
<protein>
    <recommendedName>
        <fullName evidence="9">ABC transmembrane type-2 domain-containing protein</fullName>
    </recommendedName>
</protein>
<dbReference type="InterPro" id="IPR051449">
    <property type="entry name" value="ABC-2_transporter_component"/>
</dbReference>
<dbReference type="Gene3D" id="3.40.1710.10">
    <property type="entry name" value="abc type-2 transporter like domain"/>
    <property type="match status" value="1"/>
</dbReference>
<feature type="transmembrane region" description="Helical" evidence="8">
    <location>
        <begin position="281"/>
        <end position="301"/>
    </location>
</feature>
<dbReference type="InterPro" id="IPR047817">
    <property type="entry name" value="ABC2_TM_bact-type"/>
</dbReference>
<proteinExistence type="inferred from homology"/>
<gene>
    <name evidence="10" type="ORF">AMJ82_01190</name>
</gene>
<comment type="subcellular location">
    <subcellularLocation>
        <location evidence="1">Cell membrane</location>
        <topology evidence="1">Multi-pass membrane protein</topology>
    </subcellularLocation>
</comment>
<evidence type="ECO:0000256" key="5">
    <source>
        <dbReference type="ARBA" id="ARBA00022692"/>
    </source>
</evidence>
<keyword evidence="5 8" id="KW-0812">Transmembrane</keyword>
<evidence type="ECO:0000313" key="11">
    <source>
        <dbReference type="Proteomes" id="UP000051717"/>
    </source>
</evidence>
<evidence type="ECO:0000313" key="10">
    <source>
        <dbReference type="EMBL" id="KPK71257.1"/>
    </source>
</evidence>
<keyword evidence="4" id="KW-1003">Cell membrane</keyword>
<reference evidence="10 11" key="1">
    <citation type="journal article" date="2015" name="Microbiome">
        <title>Genomic resolution of linkages in carbon, nitrogen, and sulfur cycling among widespread estuary sediment bacteria.</title>
        <authorList>
            <person name="Baker B.J."/>
            <person name="Lazar C.S."/>
            <person name="Teske A.P."/>
            <person name="Dick G.J."/>
        </authorList>
    </citation>
    <scope>NUCLEOTIDE SEQUENCE [LARGE SCALE GENOMIC DNA]</scope>
    <source>
        <strain evidence="10">SM23_40</strain>
    </source>
</reference>
<dbReference type="GO" id="GO:0005886">
    <property type="term" value="C:plasma membrane"/>
    <property type="evidence" value="ECO:0007669"/>
    <property type="project" value="UniProtKB-SubCell"/>
</dbReference>
<evidence type="ECO:0000256" key="6">
    <source>
        <dbReference type="ARBA" id="ARBA00022989"/>
    </source>
</evidence>
<dbReference type="InterPro" id="IPR013525">
    <property type="entry name" value="ABC2_TM"/>
</dbReference>
<dbReference type="Proteomes" id="UP000051717">
    <property type="component" value="Unassembled WGS sequence"/>
</dbReference>
<feature type="domain" description="ABC transmembrane type-2" evidence="9">
    <location>
        <begin position="161"/>
        <end position="389"/>
    </location>
</feature>
<name>A0A0S8GES6_UNCT6</name>
<evidence type="ECO:0000256" key="7">
    <source>
        <dbReference type="ARBA" id="ARBA00023136"/>
    </source>
</evidence>
<feature type="transmembrane region" description="Helical" evidence="8">
    <location>
        <begin position="249"/>
        <end position="269"/>
    </location>
</feature>
<dbReference type="EMBL" id="LJUI01000005">
    <property type="protein sequence ID" value="KPK71257.1"/>
    <property type="molecule type" value="Genomic_DNA"/>
</dbReference>